<keyword evidence="3" id="KW-1185">Reference proteome</keyword>
<evidence type="ECO:0000256" key="1">
    <source>
        <dbReference type="SAM" id="MobiDB-lite"/>
    </source>
</evidence>
<gene>
    <name evidence="2" type="ORF">NA56DRAFT_584295</name>
</gene>
<dbReference type="AlphaFoldDB" id="A0A2J6PJD3"/>
<name>A0A2J6PJD3_9HELO</name>
<evidence type="ECO:0000313" key="3">
    <source>
        <dbReference type="Proteomes" id="UP000235672"/>
    </source>
</evidence>
<dbReference type="Proteomes" id="UP000235672">
    <property type="component" value="Unassembled WGS sequence"/>
</dbReference>
<reference evidence="2 3" key="1">
    <citation type="submission" date="2016-05" db="EMBL/GenBank/DDBJ databases">
        <title>A degradative enzymes factory behind the ericoid mycorrhizal symbiosis.</title>
        <authorList>
            <consortium name="DOE Joint Genome Institute"/>
            <person name="Martino E."/>
            <person name="Morin E."/>
            <person name="Grelet G."/>
            <person name="Kuo A."/>
            <person name="Kohler A."/>
            <person name="Daghino S."/>
            <person name="Barry K."/>
            <person name="Choi C."/>
            <person name="Cichocki N."/>
            <person name="Clum A."/>
            <person name="Copeland A."/>
            <person name="Hainaut M."/>
            <person name="Haridas S."/>
            <person name="Labutti K."/>
            <person name="Lindquist E."/>
            <person name="Lipzen A."/>
            <person name="Khouja H.-R."/>
            <person name="Murat C."/>
            <person name="Ohm R."/>
            <person name="Olson A."/>
            <person name="Spatafora J."/>
            <person name="Veneault-Fourrey C."/>
            <person name="Henrissat B."/>
            <person name="Grigoriev I."/>
            <person name="Martin F."/>
            <person name="Perotto S."/>
        </authorList>
    </citation>
    <scope>NUCLEOTIDE SEQUENCE [LARGE SCALE GENOMIC DNA]</scope>
    <source>
        <strain evidence="2 3">UAMH 7357</strain>
    </source>
</reference>
<protein>
    <submittedName>
        <fullName evidence="2">Uncharacterized protein</fullName>
    </submittedName>
</protein>
<evidence type="ECO:0000313" key="2">
    <source>
        <dbReference type="EMBL" id="PMD14143.1"/>
    </source>
</evidence>
<sequence length="120" mass="13974">MARTFSRTPPTEGWWKCCQDQREINPEIWGSTCPDCKHEICDDCTDIPAQARPMQRSSGRRVRCENTQHAQHAGNPTNRSRTNKRGWWICCQDWREVNPTLWGECCPDCSHLKCVYCTTL</sequence>
<feature type="region of interest" description="Disordered" evidence="1">
    <location>
        <begin position="52"/>
        <end position="82"/>
    </location>
</feature>
<organism evidence="2 3">
    <name type="scientific">Hyaloscypha hepaticicola</name>
    <dbReference type="NCBI Taxonomy" id="2082293"/>
    <lineage>
        <taxon>Eukaryota</taxon>
        <taxon>Fungi</taxon>
        <taxon>Dikarya</taxon>
        <taxon>Ascomycota</taxon>
        <taxon>Pezizomycotina</taxon>
        <taxon>Leotiomycetes</taxon>
        <taxon>Helotiales</taxon>
        <taxon>Hyaloscyphaceae</taxon>
        <taxon>Hyaloscypha</taxon>
    </lineage>
</organism>
<accession>A0A2J6PJD3</accession>
<dbReference type="OrthoDB" id="3553831at2759"/>
<feature type="compositionally biased region" description="Polar residues" evidence="1">
    <location>
        <begin position="65"/>
        <end position="80"/>
    </location>
</feature>
<dbReference type="EMBL" id="KZ613524">
    <property type="protein sequence ID" value="PMD14143.1"/>
    <property type="molecule type" value="Genomic_DNA"/>
</dbReference>
<proteinExistence type="predicted"/>